<keyword evidence="12" id="KW-0564">Palmitate</keyword>
<proteinExistence type="inferred from homology"/>
<keyword evidence="7" id="KW-0732">Signal</keyword>
<evidence type="ECO:0000256" key="6">
    <source>
        <dbReference type="ARBA" id="ARBA00022692"/>
    </source>
</evidence>
<dbReference type="InterPro" id="IPR049712">
    <property type="entry name" value="Poly_export"/>
</dbReference>
<dbReference type="Pfam" id="PF22461">
    <property type="entry name" value="SLBB_2"/>
    <property type="match status" value="2"/>
</dbReference>
<dbReference type="InterPro" id="IPR003715">
    <property type="entry name" value="Poly_export_N"/>
</dbReference>
<dbReference type="RefSeq" id="WP_011491580.1">
    <property type="nucleotide sequence ID" value="NC_007952.1"/>
</dbReference>
<feature type="domain" description="SLBB" evidence="17">
    <location>
        <begin position="154"/>
        <end position="232"/>
    </location>
</feature>
<dbReference type="PANTHER" id="PTHR33619:SF3">
    <property type="entry name" value="POLYSACCHARIDE EXPORT PROTEIN GFCE-RELATED"/>
    <property type="match status" value="1"/>
</dbReference>
<feature type="region of interest" description="Disordered" evidence="15">
    <location>
        <begin position="1"/>
        <end position="20"/>
    </location>
</feature>
<dbReference type="STRING" id="266265.Bxe_B1728"/>
<evidence type="ECO:0000256" key="13">
    <source>
        <dbReference type="ARBA" id="ARBA00023237"/>
    </source>
</evidence>
<evidence type="ECO:0000259" key="16">
    <source>
        <dbReference type="Pfam" id="PF02563"/>
    </source>
</evidence>
<keyword evidence="6" id="KW-0812">Transmembrane</keyword>
<keyword evidence="4" id="KW-1134">Transmembrane beta strand</keyword>
<dbReference type="GO" id="GO:0015159">
    <property type="term" value="F:polysaccharide transmembrane transporter activity"/>
    <property type="evidence" value="ECO:0007669"/>
    <property type="project" value="InterPro"/>
</dbReference>
<dbReference type="KEGG" id="bxe:Bxe_B1728"/>
<dbReference type="GO" id="GO:0009279">
    <property type="term" value="C:cell outer membrane"/>
    <property type="evidence" value="ECO:0007669"/>
    <property type="project" value="UniProtKB-SubCell"/>
</dbReference>
<reference evidence="18 19" key="1">
    <citation type="journal article" date="2006" name="Proc. Natl. Acad. Sci. U.S.A.">
        <title>Burkholderia xenovorans LB400 harbors a multi-replicon, 9.73-Mbp genome shaped for versatility.</title>
        <authorList>
            <person name="Chain P.S."/>
            <person name="Denef V.J."/>
            <person name="Konstantinidis K.T."/>
            <person name="Vergez L.M."/>
            <person name="Agullo L."/>
            <person name="Reyes V.L."/>
            <person name="Hauser L."/>
            <person name="Cordova M."/>
            <person name="Gomez L."/>
            <person name="Gonzalez M."/>
            <person name="Land M."/>
            <person name="Lao V."/>
            <person name="Larimer F."/>
            <person name="LiPuma J.J."/>
            <person name="Mahenthiralingam E."/>
            <person name="Malfatti S.A."/>
            <person name="Marx C.J."/>
            <person name="Parnell J.J."/>
            <person name="Ramette A."/>
            <person name="Richardson P."/>
            <person name="Seeger M."/>
            <person name="Smith D."/>
            <person name="Spilker T."/>
            <person name="Sul W.J."/>
            <person name="Tsoi T.V."/>
            <person name="Ulrich L.E."/>
            <person name="Zhulin I.B."/>
            <person name="Tiedje J.M."/>
        </authorList>
    </citation>
    <scope>NUCLEOTIDE SEQUENCE [LARGE SCALE GENOMIC DNA]</scope>
    <source>
        <strain evidence="18 19">LB400</strain>
    </source>
</reference>
<evidence type="ECO:0000256" key="8">
    <source>
        <dbReference type="ARBA" id="ARBA00023047"/>
    </source>
</evidence>
<dbReference type="GO" id="GO:0046930">
    <property type="term" value="C:pore complex"/>
    <property type="evidence" value="ECO:0007669"/>
    <property type="project" value="UniProtKB-KW"/>
</dbReference>
<dbReference type="GO" id="GO:0015288">
    <property type="term" value="F:porin activity"/>
    <property type="evidence" value="ECO:0007669"/>
    <property type="project" value="UniProtKB-KW"/>
</dbReference>
<name>Q13NV1_PARXL</name>
<comment type="similarity">
    <text evidence="2">Belongs to the BexD/CtrA/VexA family.</text>
</comment>
<keyword evidence="10" id="KW-0626">Porin</keyword>
<dbReference type="PATRIC" id="fig|266265.5.peg.6016"/>
<sequence length="352" mass="37782">MRMTAPPTLPLTSGDAQTPPVDLQVPIVDINTALIRKMRDEVGQPTAVESNKLFAYTSGYTLGVGDVLQITVWDHPELAVAQGMQQTQTNVQRSTDPAAGFVIEKDGTVRFPYAGKIAVRGLQVGEAQERIAAALRRVFENPQVTVRVASYRAKEVYVDGQVRSPGAISITDIPMTLYEAITRAGGLADSADQSRMILVRDGVSYQIDLAKMLARGENPSKILMQNGDLLRVVSRDESGVYVMGEVNKPATAYPLRNGALTLSEALAQAGSINSNSADAAQLYVIRSSGGANPEVFHLDARSPVSMILANEFQLQPKDVVYVDGSGLVRFSRVLSLLLPAINAGLTTAIVTK</sequence>
<gene>
    <name evidence="18" type="ORF">Bxe_B1728</name>
</gene>
<evidence type="ECO:0000256" key="14">
    <source>
        <dbReference type="ARBA" id="ARBA00023288"/>
    </source>
</evidence>
<feature type="domain" description="Polysaccharide export protein N-terminal" evidence="16">
    <location>
        <begin position="57"/>
        <end position="148"/>
    </location>
</feature>
<dbReference type="PANTHER" id="PTHR33619">
    <property type="entry name" value="POLYSACCHARIDE EXPORT PROTEIN GFCE-RELATED"/>
    <property type="match status" value="1"/>
</dbReference>
<dbReference type="InterPro" id="IPR054765">
    <property type="entry name" value="SLBB_dom"/>
</dbReference>
<dbReference type="EMBL" id="CP000271">
    <property type="protein sequence ID" value="ABE34238.1"/>
    <property type="molecule type" value="Genomic_DNA"/>
</dbReference>
<evidence type="ECO:0000259" key="17">
    <source>
        <dbReference type="Pfam" id="PF22461"/>
    </source>
</evidence>
<dbReference type="eggNOG" id="COG1596">
    <property type="taxonomic scope" value="Bacteria"/>
</dbReference>
<evidence type="ECO:0000256" key="11">
    <source>
        <dbReference type="ARBA" id="ARBA00023136"/>
    </source>
</evidence>
<evidence type="ECO:0000256" key="12">
    <source>
        <dbReference type="ARBA" id="ARBA00023139"/>
    </source>
</evidence>
<dbReference type="Gene3D" id="3.30.1950.10">
    <property type="entry name" value="wza like domain"/>
    <property type="match status" value="1"/>
</dbReference>
<dbReference type="Pfam" id="PF02563">
    <property type="entry name" value="Poly_export"/>
    <property type="match status" value="1"/>
</dbReference>
<dbReference type="AlphaFoldDB" id="Q13NV1"/>
<keyword evidence="19" id="KW-1185">Reference proteome</keyword>
<evidence type="ECO:0000313" key="19">
    <source>
        <dbReference type="Proteomes" id="UP000001817"/>
    </source>
</evidence>
<protein>
    <submittedName>
        <fullName evidence="18">Capsular polysaccharide transport outermembrane protein</fullName>
    </submittedName>
</protein>
<evidence type="ECO:0000256" key="4">
    <source>
        <dbReference type="ARBA" id="ARBA00022452"/>
    </source>
</evidence>
<keyword evidence="13" id="KW-0998">Cell outer membrane</keyword>
<evidence type="ECO:0000256" key="3">
    <source>
        <dbReference type="ARBA" id="ARBA00022448"/>
    </source>
</evidence>
<keyword evidence="8" id="KW-0625">Polysaccharide transport</keyword>
<accession>Q13NV1</accession>
<evidence type="ECO:0000256" key="7">
    <source>
        <dbReference type="ARBA" id="ARBA00022729"/>
    </source>
</evidence>
<keyword evidence="14" id="KW-0449">Lipoprotein</keyword>
<organism evidence="18 19">
    <name type="scientific">Paraburkholderia xenovorans (strain LB400)</name>
    <dbReference type="NCBI Taxonomy" id="266265"/>
    <lineage>
        <taxon>Bacteria</taxon>
        <taxon>Pseudomonadati</taxon>
        <taxon>Pseudomonadota</taxon>
        <taxon>Betaproteobacteria</taxon>
        <taxon>Burkholderiales</taxon>
        <taxon>Burkholderiaceae</taxon>
        <taxon>Paraburkholderia</taxon>
    </lineage>
</organism>
<evidence type="ECO:0000256" key="5">
    <source>
        <dbReference type="ARBA" id="ARBA00022597"/>
    </source>
</evidence>
<evidence type="ECO:0000256" key="10">
    <source>
        <dbReference type="ARBA" id="ARBA00023114"/>
    </source>
</evidence>
<evidence type="ECO:0000256" key="15">
    <source>
        <dbReference type="SAM" id="MobiDB-lite"/>
    </source>
</evidence>
<dbReference type="GO" id="GO:0006811">
    <property type="term" value="P:monoatomic ion transport"/>
    <property type="evidence" value="ECO:0007669"/>
    <property type="project" value="UniProtKB-KW"/>
</dbReference>
<evidence type="ECO:0000256" key="9">
    <source>
        <dbReference type="ARBA" id="ARBA00023065"/>
    </source>
</evidence>
<keyword evidence="5" id="KW-0762">Sugar transport</keyword>
<keyword evidence="11" id="KW-0472">Membrane</keyword>
<dbReference type="Proteomes" id="UP000001817">
    <property type="component" value="Chromosome 2"/>
</dbReference>
<evidence type="ECO:0000256" key="1">
    <source>
        <dbReference type="ARBA" id="ARBA00004571"/>
    </source>
</evidence>
<feature type="domain" description="SLBB" evidence="17">
    <location>
        <begin position="240"/>
        <end position="322"/>
    </location>
</feature>
<evidence type="ECO:0000256" key="2">
    <source>
        <dbReference type="ARBA" id="ARBA00009450"/>
    </source>
</evidence>
<keyword evidence="3" id="KW-0813">Transport</keyword>
<evidence type="ECO:0000313" key="18">
    <source>
        <dbReference type="EMBL" id="ABE34238.1"/>
    </source>
</evidence>
<comment type="subcellular location">
    <subcellularLocation>
        <location evidence="1">Cell outer membrane</location>
        <topology evidence="1">Multi-pass membrane protein</topology>
    </subcellularLocation>
</comment>
<dbReference type="Gene3D" id="3.10.560.10">
    <property type="entry name" value="Outer membrane lipoprotein wza domain like"/>
    <property type="match status" value="2"/>
</dbReference>
<keyword evidence="9" id="KW-0406">Ion transport</keyword>